<protein>
    <submittedName>
        <fullName evidence="2">Late embryogenesis abundant protein, group 3</fullName>
    </submittedName>
</protein>
<reference evidence="2" key="1">
    <citation type="submission" date="2015-12" db="EMBL/GenBank/DDBJ databases">
        <title>Update maize B73 reference genome by single molecule sequencing technologies.</title>
        <authorList>
            <consortium name="Maize Genome Sequencing Project"/>
            <person name="Ware D."/>
        </authorList>
    </citation>
    <scope>NUCLEOTIDE SEQUENCE [LARGE SCALE GENOMIC DNA]</scope>
    <source>
        <tissue evidence="2">Seedling</tissue>
    </source>
</reference>
<evidence type="ECO:0000313" key="2">
    <source>
        <dbReference type="EMBL" id="ONM38887.1"/>
    </source>
</evidence>
<organism evidence="2">
    <name type="scientific">Zea mays</name>
    <name type="common">Maize</name>
    <dbReference type="NCBI Taxonomy" id="4577"/>
    <lineage>
        <taxon>Eukaryota</taxon>
        <taxon>Viridiplantae</taxon>
        <taxon>Streptophyta</taxon>
        <taxon>Embryophyta</taxon>
        <taxon>Tracheophyta</taxon>
        <taxon>Spermatophyta</taxon>
        <taxon>Magnoliopsida</taxon>
        <taxon>Liliopsida</taxon>
        <taxon>Poales</taxon>
        <taxon>Poaceae</taxon>
        <taxon>PACMAD clade</taxon>
        <taxon>Panicoideae</taxon>
        <taxon>Andropogonodae</taxon>
        <taxon>Andropogoneae</taxon>
        <taxon>Tripsacinae</taxon>
        <taxon>Zea</taxon>
    </lineage>
</organism>
<dbReference type="EMBL" id="CM007649">
    <property type="protein sequence ID" value="ONM38887.1"/>
    <property type="molecule type" value="Genomic_DNA"/>
</dbReference>
<gene>
    <name evidence="2" type="ORF">ZEAMMB73_Zm00001d043709</name>
</gene>
<name>A0A1D6NEH6_MAIZE</name>
<evidence type="ECO:0000256" key="1">
    <source>
        <dbReference type="SAM" id="MobiDB-lite"/>
    </source>
</evidence>
<feature type="compositionally biased region" description="Basic and acidic residues" evidence="1">
    <location>
        <begin position="97"/>
        <end position="121"/>
    </location>
</feature>
<accession>A0A1D6NEH6</accession>
<sequence>MASRQQHPTSYVAQTAEAARQKAAGAALYAKDTVVAGKDKTGALLQQVRCTAGEKVMSTAVGAKDTVVSTAVGAKDTVVSTAVGAKDAMMNSLGMAGEDKDGTTTTDAGKDTSTRKPGRDY</sequence>
<feature type="region of interest" description="Disordered" evidence="1">
    <location>
        <begin position="93"/>
        <end position="121"/>
    </location>
</feature>
<dbReference type="AlphaFoldDB" id="A0A1D6NEH6"/>
<proteinExistence type="predicted"/>
<dbReference type="ExpressionAtlas" id="A0A1D6NEH6">
    <property type="expression patterns" value="baseline and differential"/>
</dbReference>